<name>A0AAE9IA99_9ENTR</name>
<dbReference type="NCBIfam" id="NF004477">
    <property type="entry name" value="PRK05815.1-1"/>
    <property type="match status" value="1"/>
</dbReference>
<dbReference type="Pfam" id="PF00119">
    <property type="entry name" value="ATP-synt_A"/>
    <property type="match status" value="1"/>
</dbReference>
<dbReference type="InterPro" id="IPR023011">
    <property type="entry name" value="ATP_synth_F0_asu_AS"/>
</dbReference>
<dbReference type="NCBIfam" id="TIGR01131">
    <property type="entry name" value="ATP_synt_6_or_A"/>
    <property type="match status" value="1"/>
</dbReference>
<evidence type="ECO:0000256" key="4">
    <source>
        <dbReference type="ARBA" id="ARBA00022475"/>
    </source>
</evidence>
<evidence type="ECO:0000313" key="16">
    <source>
        <dbReference type="Proteomes" id="UP001056323"/>
    </source>
</evidence>
<dbReference type="SUPFAM" id="SSF81336">
    <property type="entry name" value="F1F0 ATP synthase subunit A"/>
    <property type="match status" value="1"/>
</dbReference>
<evidence type="ECO:0000256" key="3">
    <source>
        <dbReference type="ARBA" id="ARBA00022448"/>
    </source>
</evidence>
<organism evidence="15 16">
    <name type="scientific">Candidatus Blochmanniella camponoti</name>
    <dbReference type="NCBI Taxonomy" id="108080"/>
    <lineage>
        <taxon>Bacteria</taxon>
        <taxon>Pseudomonadati</taxon>
        <taxon>Pseudomonadota</taxon>
        <taxon>Gammaproteobacteria</taxon>
        <taxon>Enterobacterales</taxon>
        <taxon>Enterobacteriaceae</taxon>
        <taxon>ant endosymbionts</taxon>
        <taxon>Candidatus Blochmanniella</taxon>
    </lineage>
</organism>
<evidence type="ECO:0000256" key="9">
    <source>
        <dbReference type="ARBA" id="ARBA00023065"/>
    </source>
</evidence>
<evidence type="ECO:0000256" key="2">
    <source>
        <dbReference type="ARBA" id="ARBA00006810"/>
    </source>
</evidence>
<evidence type="ECO:0000313" key="15">
    <source>
        <dbReference type="EMBL" id="URJ27807.1"/>
    </source>
</evidence>
<dbReference type="GO" id="GO:0005886">
    <property type="term" value="C:plasma membrane"/>
    <property type="evidence" value="ECO:0007669"/>
    <property type="project" value="UniProtKB-SubCell"/>
</dbReference>
<keyword evidence="4 12" id="KW-1003">Cell membrane</keyword>
<dbReference type="PANTHER" id="PTHR42823">
    <property type="entry name" value="ATP SYNTHASE SUBUNIT A, CHLOROPLASTIC"/>
    <property type="match status" value="1"/>
</dbReference>
<comment type="similarity">
    <text evidence="2 12 13">Belongs to the ATPase A chain family.</text>
</comment>
<evidence type="ECO:0000256" key="11">
    <source>
        <dbReference type="ARBA" id="ARBA00023310"/>
    </source>
</evidence>
<dbReference type="GO" id="GO:0046933">
    <property type="term" value="F:proton-transporting ATP synthase activity, rotational mechanism"/>
    <property type="evidence" value="ECO:0007669"/>
    <property type="project" value="UniProtKB-UniRule"/>
</dbReference>
<evidence type="ECO:0000256" key="1">
    <source>
        <dbReference type="ARBA" id="ARBA00004141"/>
    </source>
</evidence>
<keyword evidence="6 12" id="KW-0812">Transmembrane</keyword>
<evidence type="ECO:0000256" key="6">
    <source>
        <dbReference type="ARBA" id="ARBA00022692"/>
    </source>
</evidence>
<feature type="transmembrane region" description="Helical" evidence="12">
    <location>
        <begin position="146"/>
        <end position="165"/>
    </location>
</feature>
<evidence type="ECO:0000313" key="14">
    <source>
        <dbReference type="EMBL" id="URJ24452.1"/>
    </source>
</evidence>
<evidence type="ECO:0000313" key="17">
    <source>
        <dbReference type="Proteomes" id="UP001056483"/>
    </source>
</evidence>
<dbReference type="AlphaFoldDB" id="A0AAE9IA99"/>
<dbReference type="GO" id="GO:0042777">
    <property type="term" value="P:proton motive force-driven plasma membrane ATP synthesis"/>
    <property type="evidence" value="ECO:0007669"/>
    <property type="project" value="TreeGrafter"/>
</dbReference>
<keyword evidence="3 12" id="KW-0813">Transport</keyword>
<dbReference type="InterPro" id="IPR035908">
    <property type="entry name" value="F0_ATP_A_sf"/>
</dbReference>
<evidence type="ECO:0000256" key="10">
    <source>
        <dbReference type="ARBA" id="ARBA00023136"/>
    </source>
</evidence>
<keyword evidence="11 12" id="KW-0066">ATP synthesis</keyword>
<dbReference type="Gene3D" id="1.20.120.220">
    <property type="entry name" value="ATP synthase, F0 complex, subunit A"/>
    <property type="match status" value="1"/>
</dbReference>
<dbReference type="Proteomes" id="UP001056323">
    <property type="component" value="Chromosome"/>
</dbReference>
<evidence type="ECO:0000256" key="12">
    <source>
        <dbReference type="HAMAP-Rule" id="MF_01393"/>
    </source>
</evidence>
<dbReference type="InterPro" id="IPR000568">
    <property type="entry name" value="ATP_synth_F0_asu"/>
</dbReference>
<keyword evidence="8 12" id="KW-1133">Transmembrane helix</keyword>
<keyword evidence="10 12" id="KW-0472">Membrane</keyword>
<feature type="transmembrane region" description="Helical" evidence="12">
    <location>
        <begin position="99"/>
        <end position="117"/>
    </location>
</feature>
<dbReference type="PRINTS" id="PR00123">
    <property type="entry name" value="ATPASEA"/>
</dbReference>
<sequence length="270" mass="30454">MSGIKGTSQEYIGHHLYHLQFDLSTFSLVSSENTSSFWVLNVDSMFFSILLAILFLLIFGRLATVATYAVPTKLQVFIELVILFIDSNVKDMFHGKNKLIAPLSMTVFVWIFLMNAMDLFPIDLFPATAKYMLGLPALRVVPSADVNVTSSLALNVFVLVMYYNIYVNGVRGFIKGLAYHPFNHPTCIPINFIIEVVSLLSKPVSLSLRLFGNMYSGELIFILISGLLPWWGQWVLNLPWAIFHILIVTLQAFIFMVLTVIYLSTAHDPC</sequence>
<feature type="transmembrane region" description="Helical" evidence="12">
    <location>
        <begin position="37"/>
        <end position="59"/>
    </location>
</feature>
<keyword evidence="7 12" id="KW-0375">Hydrogen ion transport</keyword>
<reference evidence="15" key="1">
    <citation type="submission" date="2022-05" db="EMBL/GenBank/DDBJ databases">
        <title>Impact of host demography and evolutionary history on endosymbiont molecular evolution: a test in carpenter ants (Genus Camponotus) and their Blochmannia endosymbionts.</title>
        <authorList>
            <person name="Manthey J.D."/>
            <person name="Giron J.C."/>
            <person name="Hruska J.P."/>
        </authorList>
    </citation>
    <scope>NUCLEOTIDE SEQUENCE</scope>
    <source>
        <strain evidence="15">C-049</strain>
        <strain evidence="14">C-050</strain>
    </source>
</reference>
<keyword evidence="5 12" id="KW-0138">CF(0)</keyword>
<dbReference type="HAMAP" id="MF_01393">
    <property type="entry name" value="ATP_synth_a_bact"/>
    <property type="match status" value="1"/>
</dbReference>
<comment type="function">
    <text evidence="12 13">Key component of the proton channel; it plays a direct role in the translocation of protons across the membrane.</text>
</comment>
<dbReference type="RefSeq" id="WP_250247136.1">
    <property type="nucleotide sequence ID" value="NZ_CP097749.1"/>
</dbReference>
<comment type="subcellular location">
    <subcellularLocation>
        <location evidence="12 13">Cell membrane</location>
        <topology evidence="12 13">Multi-pass membrane protein</topology>
    </subcellularLocation>
    <subcellularLocation>
        <location evidence="1">Membrane</location>
        <topology evidence="1">Multi-pass membrane protein</topology>
    </subcellularLocation>
</comment>
<gene>
    <name evidence="12 15" type="primary">atpB</name>
    <name evidence="15" type="ORF">M9394_01595</name>
    <name evidence="14" type="ORF">M9404_02950</name>
</gene>
<dbReference type="CDD" id="cd00310">
    <property type="entry name" value="ATP-synt_Fo_a_6"/>
    <property type="match status" value="1"/>
</dbReference>
<evidence type="ECO:0000256" key="8">
    <source>
        <dbReference type="ARBA" id="ARBA00022989"/>
    </source>
</evidence>
<dbReference type="EMBL" id="CP097750">
    <property type="protein sequence ID" value="URJ24452.1"/>
    <property type="molecule type" value="Genomic_DNA"/>
</dbReference>
<evidence type="ECO:0000256" key="13">
    <source>
        <dbReference type="RuleBase" id="RU000483"/>
    </source>
</evidence>
<dbReference type="FunFam" id="1.20.120.220:FF:000002">
    <property type="entry name" value="ATP synthase subunit a"/>
    <property type="match status" value="1"/>
</dbReference>
<dbReference type="GO" id="GO:0045259">
    <property type="term" value="C:proton-transporting ATP synthase complex"/>
    <property type="evidence" value="ECO:0007669"/>
    <property type="project" value="UniProtKB-KW"/>
</dbReference>
<evidence type="ECO:0000256" key="7">
    <source>
        <dbReference type="ARBA" id="ARBA00022781"/>
    </source>
</evidence>
<evidence type="ECO:0000256" key="5">
    <source>
        <dbReference type="ARBA" id="ARBA00022547"/>
    </source>
</evidence>
<dbReference type="EMBL" id="CP097751">
    <property type="protein sequence ID" value="URJ27807.1"/>
    <property type="molecule type" value="Genomic_DNA"/>
</dbReference>
<accession>A0AAE9IA99</accession>
<feature type="transmembrane region" description="Helical" evidence="12">
    <location>
        <begin position="238"/>
        <end position="263"/>
    </location>
</feature>
<protein>
    <recommendedName>
        <fullName evidence="12 13">ATP synthase subunit a</fullName>
    </recommendedName>
    <alternativeName>
        <fullName evidence="12">ATP synthase F0 sector subunit a</fullName>
    </alternativeName>
    <alternativeName>
        <fullName evidence="12">F-ATPase subunit 6</fullName>
    </alternativeName>
</protein>
<dbReference type="PROSITE" id="PS00449">
    <property type="entry name" value="ATPASE_A"/>
    <property type="match status" value="1"/>
</dbReference>
<keyword evidence="9 12" id="KW-0406">Ion transport</keyword>
<keyword evidence="17" id="KW-1185">Reference proteome</keyword>
<dbReference type="InterPro" id="IPR045082">
    <property type="entry name" value="ATP_syn_F0_a_bact/chloroplast"/>
</dbReference>
<dbReference type="KEGG" id="bhb:M9394_01595"/>
<dbReference type="Proteomes" id="UP001056483">
    <property type="component" value="Chromosome"/>
</dbReference>
<proteinExistence type="inferred from homology"/>
<feature type="transmembrane region" description="Helical" evidence="12">
    <location>
        <begin position="210"/>
        <end position="232"/>
    </location>
</feature>
<dbReference type="PANTHER" id="PTHR42823:SF3">
    <property type="entry name" value="ATP SYNTHASE SUBUNIT A, CHLOROPLASTIC"/>
    <property type="match status" value="1"/>
</dbReference>